<evidence type="ECO:0000313" key="1">
    <source>
        <dbReference type="EMBL" id="CAK5047168.1"/>
    </source>
</evidence>
<reference evidence="1" key="1">
    <citation type="submission" date="2023-11" db="EMBL/GenBank/DDBJ databases">
        <authorList>
            <person name="Poullet M."/>
        </authorList>
    </citation>
    <scope>NUCLEOTIDE SEQUENCE</scope>
    <source>
        <strain evidence="1">E1834</strain>
    </source>
</reference>
<keyword evidence="2" id="KW-1185">Reference proteome</keyword>
<evidence type="ECO:0000313" key="2">
    <source>
        <dbReference type="Proteomes" id="UP001497535"/>
    </source>
</evidence>
<protein>
    <submittedName>
        <fullName evidence="1">Uncharacterized protein</fullName>
    </submittedName>
</protein>
<gene>
    <name evidence="1" type="ORF">MENTE1834_LOCUS12312</name>
</gene>
<comment type="caution">
    <text evidence="1">The sequence shown here is derived from an EMBL/GenBank/DDBJ whole genome shotgun (WGS) entry which is preliminary data.</text>
</comment>
<name>A0ACB0YHK0_MELEN</name>
<sequence length="40" mass="4640">MHAETINNKIDSEGWPARAREEDVSNGLNSHNEWENQVNF</sequence>
<dbReference type="Proteomes" id="UP001497535">
    <property type="component" value="Unassembled WGS sequence"/>
</dbReference>
<proteinExistence type="predicted"/>
<dbReference type="EMBL" id="CAVMJV010000012">
    <property type="protein sequence ID" value="CAK5047168.1"/>
    <property type="molecule type" value="Genomic_DNA"/>
</dbReference>
<organism evidence="1 2">
    <name type="scientific">Meloidogyne enterolobii</name>
    <name type="common">Root-knot nematode worm</name>
    <name type="synonym">Meloidogyne mayaguensis</name>
    <dbReference type="NCBI Taxonomy" id="390850"/>
    <lineage>
        <taxon>Eukaryota</taxon>
        <taxon>Metazoa</taxon>
        <taxon>Ecdysozoa</taxon>
        <taxon>Nematoda</taxon>
        <taxon>Chromadorea</taxon>
        <taxon>Rhabditida</taxon>
        <taxon>Tylenchina</taxon>
        <taxon>Tylenchomorpha</taxon>
        <taxon>Tylenchoidea</taxon>
        <taxon>Meloidogynidae</taxon>
        <taxon>Meloidogyninae</taxon>
        <taxon>Meloidogyne</taxon>
    </lineage>
</organism>
<accession>A0ACB0YHK0</accession>